<feature type="transmembrane region" description="Helical" evidence="5">
    <location>
        <begin position="147"/>
        <end position="165"/>
    </location>
</feature>
<dbReference type="RefSeq" id="WP_367880044.1">
    <property type="nucleotide sequence ID" value="NZ_JBFNXX010000048.1"/>
</dbReference>
<feature type="transmembrane region" description="Helical" evidence="5">
    <location>
        <begin position="120"/>
        <end position="141"/>
    </location>
</feature>
<dbReference type="InterPro" id="IPR030192">
    <property type="entry name" value="YbdG"/>
</dbReference>
<dbReference type="InterPro" id="IPR023408">
    <property type="entry name" value="MscS_beta-dom_sf"/>
</dbReference>
<evidence type="ECO:0000256" key="3">
    <source>
        <dbReference type="ARBA" id="ARBA00022989"/>
    </source>
</evidence>
<evidence type="ECO:0000256" key="1">
    <source>
        <dbReference type="ARBA" id="ARBA00004370"/>
    </source>
</evidence>
<accession>A0ABV3RTS9</accession>
<keyword evidence="8" id="KW-1185">Reference proteome</keyword>
<evidence type="ECO:0000256" key="4">
    <source>
        <dbReference type="ARBA" id="ARBA00023136"/>
    </source>
</evidence>
<keyword evidence="4 5" id="KW-0472">Membrane</keyword>
<feature type="domain" description="Mechanosensitive ion channel MscS" evidence="6">
    <location>
        <begin position="167"/>
        <end position="235"/>
    </location>
</feature>
<comment type="subcellular location">
    <subcellularLocation>
        <location evidence="1">Membrane</location>
    </subcellularLocation>
</comment>
<keyword evidence="2 5" id="KW-0812">Transmembrane</keyword>
<evidence type="ECO:0000313" key="7">
    <source>
        <dbReference type="EMBL" id="MEW9922354.1"/>
    </source>
</evidence>
<keyword evidence="3 5" id="KW-1133">Transmembrane helix</keyword>
<dbReference type="Pfam" id="PF00924">
    <property type="entry name" value="MS_channel_2nd"/>
    <property type="match status" value="1"/>
</dbReference>
<dbReference type="PANTHER" id="PTHR30414">
    <property type="entry name" value="MINICONDUCTANCE MECHANOSENSITIVE CHANNEL YBDG"/>
    <property type="match status" value="1"/>
</dbReference>
<proteinExistence type="predicted"/>
<dbReference type="EMBL" id="JBFNXX010000048">
    <property type="protein sequence ID" value="MEW9922354.1"/>
    <property type="molecule type" value="Genomic_DNA"/>
</dbReference>
<feature type="transmembrane region" description="Helical" evidence="5">
    <location>
        <begin position="58"/>
        <end position="79"/>
    </location>
</feature>
<evidence type="ECO:0000256" key="2">
    <source>
        <dbReference type="ARBA" id="ARBA00022692"/>
    </source>
</evidence>
<protein>
    <submittedName>
        <fullName evidence="7">Mechanosensitive ion channel family protein</fullName>
    </submittedName>
</protein>
<sequence length="385" mass="42569">MSFIQENPQFSFIVIVAIALAASPLLQRLIGRVAFRIAIRTETVIDDLIVDALRPFRFVYAIPTALAYFLADWLAPYAYEVRVLSGLVSIFLAVETALKVMGALASIIRHRSGAKGVSSTGYIDILKILTVLVGIVAAGSVVVDTDLITLIGGVGAATAVLGLIFKDSLHSIFASIKIASWNLIREGDWLVVPSFGADGTVEHIGLYDIKVRNWDLTTVLVPTHSVLEVANVNYTSMQDTRARRLFETFSFDVGSVRVCDRALLERLQGVPLISDIVAEKLEALGDSDEPGTDARLAPVITTNFEIFCAYVDRYLRSREDIHQKRHYIMIRTTAPTHHGVPMEIFAFLREVSLVPFSKIQTEIFNHLLAMIGVFDLRLHQSLAKE</sequence>
<feature type="transmembrane region" description="Helical" evidence="5">
    <location>
        <begin position="85"/>
        <end position="108"/>
    </location>
</feature>
<comment type="caution">
    <text evidence="7">The sequence shown here is derived from an EMBL/GenBank/DDBJ whole genome shotgun (WGS) entry which is preliminary data.</text>
</comment>
<dbReference type="InterPro" id="IPR006685">
    <property type="entry name" value="MscS_channel_2nd"/>
</dbReference>
<evidence type="ECO:0000259" key="6">
    <source>
        <dbReference type="Pfam" id="PF00924"/>
    </source>
</evidence>
<evidence type="ECO:0000256" key="5">
    <source>
        <dbReference type="SAM" id="Phobius"/>
    </source>
</evidence>
<dbReference type="Gene3D" id="2.30.30.60">
    <property type="match status" value="1"/>
</dbReference>
<dbReference type="Proteomes" id="UP001556098">
    <property type="component" value="Unassembled WGS sequence"/>
</dbReference>
<organism evidence="7 8">
    <name type="scientific">Sulfitobacter sediminis</name>
    <dbReference type="NCBI Taxonomy" id="3234186"/>
    <lineage>
        <taxon>Bacteria</taxon>
        <taxon>Pseudomonadati</taxon>
        <taxon>Pseudomonadota</taxon>
        <taxon>Alphaproteobacteria</taxon>
        <taxon>Rhodobacterales</taxon>
        <taxon>Roseobacteraceae</taxon>
        <taxon>Sulfitobacter</taxon>
    </lineage>
</organism>
<dbReference type="SUPFAM" id="SSF50182">
    <property type="entry name" value="Sm-like ribonucleoproteins"/>
    <property type="match status" value="1"/>
</dbReference>
<reference evidence="7 8" key="1">
    <citation type="submission" date="2024-07" db="EMBL/GenBank/DDBJ databases">
        <title>Marimonas sp.nov., isolated from tidal-flat sediment.</title>
        <authorList>
            <person name="Jayan J.N."/>
            <person name="Lee S.S."/>
        </authorList>
    </citation>
    <scope>NUCLEOTIDE SEQUENCE [LARGE SCALE GENOMIC DNA]</scope>
    <source>
        <strain evidence="7 8">MJW-29</strain>
    </source>
</reference>
<name>A0ABV3RTS9_9RHOB</name>
<dbReference type="PANTHER" id="PTHR30414:SF0">
    <property type="entry name" value="MINICONDUCTANCE MECHANOSENSITIVE CHANNEL YBDG"/>
    <property type="match status" value="1"/>
</dbReference>
<evidence type="ECO:0000313" key="8">
    <source>
        <dbReference type="Proteomes" id="UP001556098"/>
    </source>
</evidence>
<gene>
    <name evidence="7" type="ORF">AB2B41_22370</name>
</gene>
<feature type="transmembrane region" description="Helical" evidence="5">
    <location>
        <begin position="12"/>
        <end position="30"/>
    </location>
</feature>
<dbReference type="InterPro" id="IPR010920">
    <property type="entry name" value="LSM_dom_sf"/>
</dbReference>